<dbReference type="GO" id="GO:0005524">
    <property type="term" value="F:ATP binding"/>
    <property type="evidence" value="ECO:0007669"/>
    <property type="project" value="UniProtKB-KW"/>
</dbReference>
<evidence type="ECO:0000256" key="1">
    <source>
        <dbReference type="ARBA" id="ARBA00022741"/>
    </source>
</evidence>
<accession>A0A3B1BXF4</accession>
<dbReference type="PRINTS" id="PR01590">
    <property type="entry name" value="HTHFIS"/>
</dbReference>
<organism evidence="7">
    <name type="scientific">hydrothermal vent metagenome</name>
    <dbReference type="NCBI Taxonomy" id="652676"/>
    <lineage>
        <taxon>unclassified sequences</taxon>
        <taxon>metagenomes</taxon>
        <taxon>ecological metagenomes</taxon>
    </lineage>
</organism>
<feature type="domain" description="Sigma-54 factor interaction" evidence="5">
    <location>
        <begin position="145"/>
        <end position="374"/>
    </location>
</feature>
<evidence type="ECO:0000256" key="3">
    <source>
        <dbReference type="ARBA" id="ARBA00023015"/>
    </source>
</evidence>
<dbReference type="SMART" id="SM00382">
    <property type="entry name" value="AAA"/>
    <property type="match status" value="1"/>
</dbReference>
<keyword evidence="3" id="KW-0805">Transcription regulation</keyword>
<proteinExistence type="predicted"/>
<dbReference type="PANTHER" id="PTHR32071">
    <property type="entry name" value="TRANSCRIPTIONAL REGULATORY PROTEIN"/>
    <property type="match status" value="1"/>
</dbReference>
<dbReference type="Gene3D" id="1.10.10.60">
    <property type="entry name" value="Homeodomain-like"/>
    <property type="match status" value="1"/>
</dbReference>
<dbReference type="FunFam" id="3.40.50.300:FF:000006">
    <property type="entry name" value="DNA-binding transcriptional regulator NtrC"/>
    <property type="match status" value="1"/>
</dbReference>
<dbReference type="InterPro" id="IPR025662">
    <property type="entry name" value="Sigma_54_int_dom_ATP-bd_1"/>
</dbReference>
<dbReference type="Gene3D" id="3.40.50.300">
    <property type="entry name" value="P-loop containing nucleotide triphosphate hydrolases"/>
    <property type="match status" value="1"/>
</dbReference>
<dbReference type="PROSITE" id="PS00688">
    <property type="entry name" value="SIGMA54_INTERACT_3"/>
    <property type="match status" value="1"/>
</dbReference>
<dbReference type="InterPro" id="IPR002197">
    <property type="entry name" value="HTH_Fis"/>
</dbReference>
<dbReference type="CDD" id="cd00156">
    <property type="entry name" value="REC"/>
    <property type="match status" value="1"/>
</dbReference>
<dbReference type="GO" id="GO:0006355">
    <property type="term" value="P:regulation of DNA-templated transcription"/>
    <property type="evidence" value="ECO:0007669"/>
    <property type="project" value="InterPro"/>
</dbReference>
<dbReference type="InterPro" id="IPR027417">
    <property type="entry name" value="P-loop_NTPase"/>
</dbReference>
<protein>
    <submittedName>
        <fullName evidence="7">Response regulator of zinc sigma-54-dependent two-component system</fullName>
    </submittedName>
</protein>
<evidence type="ECO:0000259" key="6">
    <source>
        <dbReference type="PROSITE" id="PS50110"/>
    </source>
</evidence>
<dbReference type="InterPro" id="IPR003593">
    <property type="entry name" value="AAA+_ATPase"/>
</dbReference>
<dbReference type="Gene3D" id="1.10.8.60">
    <property type="match status" value="1"/>
</dbReference>
<dbReference type="InterPro" id="IPR009057">
    <property type="entry name" value="Homeodomain-like_sf"/>
</dbReference>
<dbReference type="Pfam" id="PF00158">
    <property type="entry name" value="Sigma54_activat"/>
    <property type="match status" value="1"/>
</dbReference>
<dbReference type="EMBL" id="UOGB01000014">
    <property type="protein sequence ID" value="VAX15370.1"/>
    <property type="molecule type" value="Genomic_DNA"/>
</dbReference>
<sequence>MRIYNLLAIDDEDYAVRLINRYCRYREDIRCHGASTSSEALEWAKSNYFDIALIDYKMPGINGVELGQKLKKIHPGSFFIIVTAYGGLEKAVEAMRAGMFDFLTKPLELGEFELSMERAIKSIEINNQNKQLKEFLLESTGKGKLIGASAQIEAIKEKVQKIARYDAPVLITGETGVGKEVVARMIHACSGLNNSRFVAVNCSAFSESLLESELFGHEKGSFTGADNQRIGRLEMAGDGIILLDELCDISPSTQIKLLRVLQEKEFERVGGNKTIKLKARILSATNKDIQEEIASGRFRGDLYYRLNTIHLHIPPLRERKEDIRECIDHFLRKFSLIYSKEGLKLTKEAIDSMLAHPWPGNVRQLQNSVELLVIESADKIIDVKHLPDDLFTSSPVERSQVNDRTLVNDNNKNRKIPELLSEMERKSIADSLEENRWNKSKAAMDLGLTLAQLIYRMKKYDIK</sequence>
<dbReference type="PANTHER" id="PTHR32071:SF57">
    <property type="entry name" value="C4-DICARBOXYLATE TRANSPORT TRANSCRIPTIONAL REGULATORY PROTEIN DCTD"/>
    <property type="match status" value="1"/>
</dbReference>
<dbReference type="Gene3D" id="3.40.50.2300">
    <property type="match status" value="1"/>
</dbReference>
<dbReference type="InterPro" id="IPR058031">
    <property type="entry name" value="AAA_lid_NorR"/>
</dbReference>
<dbReference type="GO" id="GO:0000160">
    <property type="term" value="P:phosphorelay signal transduction system"/>
    <property type="evidence" value="ECO:0007669"/>
    <property type="project" value="InterPro"/>
</dbReference>
<dbReference type="GO" id="GO:0043565">
    <property type="term" value="F:sequence-specific DNA binding"/>
    <property type="evidence" value="ECO:0007669"/>
    <property type="project" value="InterPro"/>
</dbReference>
<dbReference type="Pfam" id="PF02954">
    <property type="entry name" value="HTH_8"/>
    <property type="match status" value="1"/>
</dbReference>
<dbReference type="Pfam" id="PF25601">
    <property type="entry name" value="AAA_lid_14"/>
    <property type="match status" value="1"/>
</dbReference>
<feature type="domain" description="Response regulatory" evidence="6">
    <location>
        <begin position="5"/>
        <end position="120"/>
    </location>
</feature>
<dbReference type="SUPFAM" id="SSF52540">
    <property type="entry name" value="P-loop containing nucleoside triphosphate hydrolases"/>
    <property type="match status" value="1"/>
</dbReference>
<dbReference type="PROSITE" id="PS00675">
    <property type="entry name" value="SIGMA54_INTERACT_1"/>
    <property type="match status" value="1"/>
</dbReference>
<keyword evidence="2" id="KW-0067">ATP-binding</keyword>
<dbReference type="Pfam" id="PF00072">
    <property type="entry name" value="Response_reg"/>
    <property type="match status" value="1"/>
</dbReference>
<evidence type="ECO:0000256" key="4">
    <source>
        <dbReference type="ARBA" id="ARBA00023163"/>
    </source>
</evidence>
<keyword evidence="1" id="KW-0547">Nucleotide-binding</keyword>
<dbReference type="InterPro" id="IPR002078">
    <property type="entry name" value="Sigma_54_int"/>
</dbReference>
<evidence type="ECO:0000256" key="2">
    <source>
        <dbReference type="ARBA" id="ARBA00022840"/>
    </source>
</evidence>
<dbReference type="InterPro" id="IPR025944">
    <property type="entry name" value="Sigma_54_int_dom_CS"/>
</dbReference>
<keyword evidence="4" id="KW-0804">Transcription</keyword>
<dbReference type="SUPFAM" id="SSF46689">
    <property type="entry name" value="Homeodomain-like"/>
    <property type="match status" value="1"/>
</dbReference>
<dbReference type="SMART" id="SM00448">
    <property type="entry name" value="REC"/>
    <property type="match status" value="1"/>
</dbReference>
<dbReference type="InterPro" id="IPR001789">
    <property type="entry name" value="Sig_transdc_resp-reg_receiver"/>
</dbReference>
<evidence type="ECO:0000259" key="5">
    <source>
        <dbReference type="PROSITE" id="PS50045"/>
    </source>
</evidence>
<dbReference type="AlphaFoldDB" id="A0A3B1BXF4"/>
<dbReference type="CDD" id="cd00009">
    <property type="entry name" value="AAA"/>
    <property type="match status" value="1"/>
</dbReference>
<dbReference type="InterPro" id="IPR011006">
    <property type="entry name" value="CheY-like_superfamily"/>
</dbReference>
<evidence type="ECO:0000313" key="7">
    <source>
        <dbReference type="EMBL" id="VAX15370.1"/>
    </source>
</evidence>
<gene>
    <name evidence="7" type="ORF">MNBD_NITROSPINAE03-1290</name>
</gene>
<dbReference type="SUPFAM" id="SSF52172">
    <property type="entry name" value="CheY-like"/>
    <property type="match status" value="1"/>
</dbReference>
<dbReference type="PROSITE" id="PS50110">
    <property type="entry name" value="RESPONSE_REGULATORY"/>
    <property type="match status" value="1"/>
</dbReference>
<dbReference type="PROSITE" id="PS50045">
    <property type="entry name" value="SIGMA54_INTERACT_4"/>
    <property type="match status" value="1"/>
</dbReference>
<name>A0A3B1BXF4_9ZZZZ</name>
<reference evidence="7" key="1">
    <citation type="submission" date="2018-06" db="EMBL/GenBank/DDBJ databases">
        <authorList>
            <person name="Zhirakovskaya E."/>
        </authorList>
    </citation>
    <scope>NUCLEOTIDE SEQUENCE</scope>
</reference>